<evidence type="ECO:0000313" key="1">
    <source>
        <dbReference type="EMBL" id="MDO1446051.1"/>
    </source>
</evidence>
<evidence type="ECO:0000313" key="2">
    <source>
        <dbReference type="Proteomes" id="UP001168528"/>
    </source>
</evidence>
<comment type="caution">
    <text evidence="1">The sequence shown here is derived from an EMBL/GenBank/DDBJ whole genome shotgun (WGS) entry which is preliminary data.</text>
</comment>
<dbReference type="EMBL" id="JAUKPO010000003">
    <property type="protein sequence ID" value="MDO1446051.1"/>
    <property type="molecule type" value="Genomic_DNA"/>
</dbReference>
<dbReference type="RefSeq" id="WP_302036854.1">
    <property type="nucleotide sequence ID" value="NZ_JAUKPO010000003.1"/>
</dbReference>
<keyword evidence="2" id="KW-1185">Reference proteome</keyword>
<dbReference type="SUPFAM" id="SSF48452">
    <property type="entry name" value="TPR-like"/>
    <property type="match status" value="1"/>
</dbReference>
<name>A0ABT8R323_9BACT</name>
<accession>A0ABT8R323</accession>
<protein>
    <recommendedName>
        <fullName evidence="3">Tetratricopeptide repeat protein</fullName>
    </recommendedName>
</protein>
<proteinExistence type="predicted"/>
<sequence>MADDLRLIIHTLSTDELKELSQFISRQKQKRSRKDVELLKLLQQKNRYTPKEIIQKLYPEESDNTMAYHALRKRLMRHLSDFILLKQTTHDSSSTAAIMSLISLARYLLERQLYKMGWQYITKAEKLAADAEQYDLLNSIYNLQITYIASEHAPDLDMVLDKRNRNKLLADEDERATIASSLVSKKLNQVRLQGKELNFDEILEQTLQSYQLTQAVSRRPALLYKLITIARSAILVKKDFYSFEPYLISQYQKIESSQGFAQSQLPYKLNLLYMIAHVLYRNRKFTDSIQYLAMLRQQMTSDKKIYEQQLYPKYVLLLAANYVFTHQNAKAVALLEQFLSTSNTSYATRDILNAQLNLAFYYFQQEEYSKANKQLRTITHSDQWCEKKMGKEWVLKKNLSELIIQYEVGNDDLAMNKVRAIERSFVTLFKNPAYKNVQVYVQFIKQLLQNPSSATKEDFFQQVDSSFVFLPSKQEDLQSMGFYAWLKSKMTKRNYYEVLLELANTTD</sequence>
<evidence type="ECO:0008006" key="3">
    <source>
        <dbReference type="Google" id="ProtNLM"/>
    </source>
</evidence>
<gene>
    <name evidence="1" type="ORF">Q0590_07305</name>
</gene>
<dbReference type="InterPro" id="IPR011990">
    <property type="entry name" value="TPR-like_helical_dom_sf"/>
</dbReference>
<reference evidence="1" key="1">
    <citation type="submission" date="2023-07" db="EMBL/GenBank/DDBJ databases">
        <title>The genome sequence of Rhodocytophaga aerolata KACC 12507.</title>
        <authorList>
            <person name="Zhang X."/>
        </authorList>
    </citation>
    <scope>NUCLEOTIDE SEQUENCE</scope>
    <source>
        <strain evidence="1">KACC 12507</strain>
    </source>
</reference>
<dbReference type="Proteomes" id="UP001168528">
    <property type="component" value="Unassembled WGS sequence"/>
</dbReference>
<organism evidence="1 2">
    <name type="scientific">Rhodocytophaga aerolata</name>
    <dbReference type="NCBI Taxonomy" id="455078"/>
    <lineage>
        <taxon>Bacteria</taxon>
        <taxon>Pseudomonadati</taxon>
        <taxon>Bacteroidota</taxon>
        <taxon>Cytophagia</taxon>
        <taxon>Cytophagales</taxon>
        <taxon>Rhodocytophagaceae</taxon>
        <taxon>Rhodocytophaga</taxon>
    </lineage>
</organism>